<dbReference type="GO" id="GO:0030077">
    <property type="term" value="C:plasma membrane light-harvesting complex"/>
    <property type="evidence" value="ECO:0007669"/>
    <property type="project" value="InterPro"/>
</dbReference>
<dbReference type="Pfam" id="PF05239">
    <property type="entry name" value="PRC"/>
    <property type="match status" value="1"/>
</dbReference>
<organism evidence="2 3">
    <name type="scientific">Alteripontixanthobacter maritimus</name>
    <dbReference type="NCBI Taxonomy" id="2161824"/>
    <lineage>
        <taxon>Bacteria</taxon>
        <taxon>Pseudomonadati</taxon>
        <taxon>Pseudomonadota</taxon>
        <taxon>Alphaproteobacteria</taxon>
        <taxon>Sphingomonadales</taxon>
        <taxon>Erythrobacteraceae</taxon>
        <taxon>Alteripontixanthobacter</taxon>
    </lineage>
</organism>
<dbReference type="Proteomes" id="UP000253727">
    <property type="component" value="Unassembled WGS sequence"/>
</dbReference>
<gene>
    <name evidence="2" type="ORF">HME9302_02213</name>
</gene>
<dbReference type="AlphaFoldDB" id="A0A369QCN4"/>
<proteinExistence type="predicted"/>
<dbReference type="Gene3D" id="3.90.50.10">
    <property type="entry name" value="Photosynthetic Reaction Center, subunit H, domain 2"/>
    <property type="match status" value="1"/>
</dbReference>
<dbReference type="RefSeq" id="WP_115367039.1">
    <property type="nucleotide sequence ID" value="NZ_QBKA01000002.1"/>
</dbReference>
<sequence>MKHDQRFETLEAAGDWKVEHGEQDIRGRPLVSPNGHTYGTIDELLIDKDEKRVIAIRLDDGRLASVEPLEIHDDKVVYGEAAETYAARHNVTGEVSETYYVRYPRSRTS</sequence>
<dbReference type="OrthoDB" id="7427960at2"/>
<dbReference type="GO" id="GO:0019684">
    <property type="term" value="P:photosynthesis, light reaction"/>
    <property type="evidence" value="ECO:0007669"/>
    <property type="project" value="InterPro"/>
</dbReference>
<name>A0A369QCN4_9SPHN</name>
<keyword evidence="3" id="KW-1185">Reference proteome</keyword>
<dbReference type="SUPFAM" id="SSF50346">
    <property type="entry name" value="PRC-barrel domain"/>
    <property type="match status" value="1"/>
</dbReference>
<dbReference type="EMBL" id="QBKA01000002">
    <property type="protein sequence ID" value="RDC60996.1"/>
    <property type="molecule type" value="Genomic_DNA"/>
</dbReference>
<feature type="domain" description="PRC-barrel" evidence="1">
    <location>
        <begin position="24"/>
        <end position="64"/>
    </location>
</feature>
<dbReference type="InterPro" id="IPR014747">
    <property type="entry name" value="Bac_photo_RC_H_C"/>
</dbReference>
<reference evidence="2 3" key="1">
    <citation type="submission" date="2018-04" db="EMBL/GenBank/DDBJ databases">
        <title>Altererythrobacter sp. HME9302 genome sequencing and assembly.</title>
        <authorList>
            <person name="Kang H."/>
            <person name="Kim H."/>
            <person name="Joh K."/>
        </authorList>
    </citation>
    <scope>NUCLEOTIDE SEQUENCE [LARGE SCALE GENOMIC DNA]</scope>
    <source>
        <strain evidence="2 3">HME9302</strain>
    </source>
</reference>
<evidence type="ECO:0000313" key="2">
    <source>
        <dbReference type="EMBL" id="RDC60996.1"/>
    </source>
</evidence>
<accession>A0A369QCN4</accession>
<dbReference type="InterPro" id="IPR027275">
    <property type="entry name" value="PRC-brl_dom"/>
</dbReference>
<evidence type="ECO:0000313" key="3">
    <source>
        <dbReference type="Proteomes" id="UP000253727"/>
    </source>
</evidence>
<comment type="caution">
    <text evidence="2">The sequence shown here is derived from an EMBL/GenBank/DDBJ whole genome shotgun (WGS) entry which is preliminary data.</text>
</comment>
<evidence type="ECO:0000259" key="1">
    <source>
        <dbReference type="Pfam" id="PF05239"/>
    </source>
</evidence>
<protein>
    <recommendedName>
        <fullName evidence="1">PRC-barrel domain-containing protein</fullName>
    </recommendedName>
</protein>
<dbReference type="InterPro" id="IPR011033">
    <property type="entry name" value="PRC_barrel-like_sf"/>
</dbReference>